<sequence length="188" mass="21467">MFTSFTPSCLSSTDHPKFTHLFIDKCHDTLTCLKDRQTAWKKFTEWATALNIPIFLLSATIPPKLQKKPLKRYGMRIRDTSIIRSPTNQPEIGLHTINVAPLSPDHGLFQLVDSLERRLAENKCMLVYTYLHPQAEHLASSWNCTVYHSTLPLQGNTKDYNLDRWDGGKTKVMLRTSTFGLGVDQPHV</sequence>
<organism evidence="1 2">
    <name type="scientific">Boletus reticuloceps</name>
    <dbReference type="NCBI Taxonomy" id="495285"/>
    <lineage>
        <taxon>Eukaryota</taxon>
        <taxon>Fungi</taxon>
        <taxon>Dikarya</taxon>
        <taxon>Basidiomycota</taxon>
        <taxon>Agaricomycotina</taxon>
        <taxon>Agaricomycetes</taxon>
        <taxon>Agaricomycetidae</taxon>
        <taxon>Boletales</taxon>
        <taxon>Boletineae</taxon>
        <taxon>Boletaceae</taxon>
        <taxon>Boletoideae</taxon>
        <taxon>Boletus</taxon>
    </lineage>
</organism>
<protein>
    <submittedName>
        <fullName evidence="1">Uncharacterized protein</fullName>
    </submittedName>
</protein>
<proteinExistence type="predicted"/>
<evidence type="ECO:0000313" key="2">
    <source>
        <dbReference type="Proteomes" id="UP000683000"/>
    </source>
</evidence>
<dbReference type="InterPro" id="IPR027417">
    <property type="entry name" value="P-loop_NTPase"/>
</dbReference>
<dbReference type="Proteomes" id="UP000683000">
    <property type="component" value="Unassembled WGS sequence"/>
</dbReference>
<dbReference type="AlphaFoldDB" id="A0A8I2YJX5"/>
<dbReference type="EMBL" id="JAGFBS010000023">
    <property type="protein sequence ID" value="KAG6373122.1"/>
    <property type="molecule type" value="Genomic_DNA"/>
</dbReference>
<keyword evidence="2" id="KW-1185">Reference proteome</keyword>
<accession>A0A8I2YJX5</accession>
<reference evidence="1" key="1">
    <citation type="submission" date="2021-03" db="EMBL/GenBank/DDBJ databases">
        <title>Evolutionary innovations through gain and loss of genes in the ectomycorrhizal Boletales.</title>
        <authorList>
            <person name="Wu G."/>
            <person name="Miyauchi S."/>
            <person name="Morin E."/>
            <person name="Yang Z.-L."/>
            <person name="Xu J."/>
            <person name="Martin F.M."/>
        </authorList>
    </citation>
    <scope>NUCLEOTIDE SEQUENCE</scope>
    <source>
        <strain evidence="1">BR01</strain>
    </source>
</reference>
<gene>
    <name evidence="1" type="ORF">JVT61DRAFT_6725</name>
</gene>
<comment type="caution">
    <text evidence="1">The sequence shown here is derived from an EMBL/GenBank/DDBJ whole genome shotgun (WGS) entry which is preliminary data.</text>
</comment>
<name>A0A8I2YJX5_9AGAM</name>
<dbReference type="OrthoDB" id="2608216at2759"/>
<dbReference type="SUPFAM" id="SSF52540">
    <property type="entry name" value="P-loop containing nucleoside triphosphate hydrolases"/>
    <property type="match status" value="1"/>
</dbReference>
<dbReference type="Gene3D" id="3.40.50.300">
    <property type="entry name" value="P-loop containing nucleotide triphosphate hydrolases"/>
    <property type="match status" value="1"/>
</dbReference>
<evidence type="ECO:0000313" key="1">
    <source>
        <dbReference type="EMBL" id="KAG6373122.1"/>
    </source>
</evidence>